<dbReference type="PANTHER" id="PTHR42998">
    <property type="entry name" value="TYPE I RESTRICTION ENZYME HINDVIIP M PROTEIN-RELATED"/>
    <property type="match status" value="1"/>
</dbReference>
<dbReference type="PRINTS" id="PR00507">
    <property type="entry name" value="N12N6MTFRASE"/>
</dbReference>
<feature type="domain" description="DNA methylase adenine-specific" evidence="3">
    <location>
        <begin position="292"/>
        <end position="566"/>
    </location>
</feature>
<accession>A0A2T0RUT4</accession>
<evidence type="ECO:0000313" key="5">
    <source>
        <dbReference type="EMBL" id="PRY24955.1"/>
    </source>
</evidence>
<evidence type="ECO:0000259" key="3">
    <source>
        <dbReference type="Pfam" id="PF02384"/>
    </source>
</evidence>
<dbReference type="Proteomes" id="UP000239480">
    <property type="component" value="Unassembled WGS sequence"/>
</dbReference>
<dbReference type="InterPro" id="IPR052916">
    <property type="entry name" value="Type-I_RE_MTase_Subunit"/>
</dbReference>
<keyword evidence="6" id="KW-1185">Reference proteome</keyword>
<dbReference type="GO" id="GO:0003677">
    <property type="term" value="F:DNA binding"/>
    <property type="evidence" value="ECO:0007669"/>
    <property type="project" value="InterPro"/>
</dbReference>
<evidence type="ECO:0000256" key="2">
    <source>
        <dbReference type="ARBA" id="ARBA00022747"/>
    </source>
</evidence>
<protein>
    <submittedName>
        <fullName evidence="5">Type I restriction enzyme M protein</fullName>
    </submittedName>
</protein>
<evidence type="ECO:0000259" key="4">
    <source>
        <dbReference type="Pfam" id="PF13588"/>
    </source>
</evidence>
<dbReference type="InterPro" id="IPR003356">
    <property type="entry name" value="DNA_methylase_A-5"/>
</dbReference>
<organism evidence="5 6">
    <name type="scientific">Aliiruegeria haliotis</name>
    <dbReference type="NCBI Taxonomy" id="1280846"/>
    <lineage>
        <taxon>Bacteria</taxon>
        <taxon>Pseudomonadati</taxon>
        <taxon>Pseudomonadota</taxon>
        <taxon>Alphaproteobacteria</taxon>
        <taxon>Rhodobacterales</taxon>
        <taxon>Roseobacteraceae</taxon>
        <taxon>Aliiruegeria</taxon>
    </lineage>
</organism>
<dbReference type="InterPro" id="IPR029464">
    <property type="entry name" value="HSDR_N"/>
</dbReference>
<keyword evidence="2" id="KW-0680">Restriction system</keyword>
<feature type="domain" description="Type I restriction enzyme R protein N-terminal" evidence="4">
    <location>
        <begin position="46"/>
        <end position="152"/>
    </location>
</feature>
<proteinExistence type="inferred from homology"/>
<sequence>MDGVAGATDQRGRMLVTEEETRDGYVRDIVSGREVRATPEEVEAVQVFARRLIEDFDYPKSHIQTRPQFRVRARPSEERARTYPVDIAVFSAERKLEDDVDIIVECKRKNRSDGEKQLKLYLSMSSARIGVWFNGDDHLYLYKRYKTDGTLEWSVLPNIPKFGQTVEDIGLLKRRELQAPTDLKAHFRTIRNYLAGNATGITRDQSLAEAIMSLLFCKIYDELNTPPEDLPRFRTAVDEPVERVFSRATELFQHVKEEYPDVFQEHEIIALDPESLQYVVGELQNFAITESSRDAIGDAFEVFIGPAVRGEEGQFFTPRNVVQMMVDILDPQPNETLIDPSCGSGGFLVVALEHVWKKMENQGERNGWSETVLERRKREVASRGFRGLDKDSFLTKVTKAYMAIIGDGRGGVFCEDSLAEPQNWSAMTQERTKLGSFDVVITNPPFGSKIKVTGRQKLSQYRLGHRWRQPRGEDWREEGSVRTDQSPQVLFIERCIQLLKPGGRLGIVLPESLFGMSNYGYVQKYLLENFKLISFISLPDEVFQPYTHAKTCVVILENSPPSDDDIHMAIADWCGHDSRGKPTNRVNDDGSIELLDDLPKIAENLAPLMDWHSND</sequence>
<comment type="caution">
    <text evidence="5">The sequence shown here is derived from an EMBL/GenBank/DDBJ whole genome shotgun (WGS) entry which is preliminary data.</text>
</comment>
<dbReference type="PANTHER" id="PTHR42998:SF1">
    <property type="entry name" value="TYPE I RESTRICTION ENZYME HINDI METHYLASE SUBUNIT"/>
    <property type="match status" value="1"/>
</dbReference>
<dbReference type="AlphaFoldDB" id="A0A2T0RUT4"/>
<dbReference type="SUPFAM" id="SSF53335">
    <property type="entry name" value="S-adenosyl-L-methionine-dependent methyltransferases"/>
    <property type="match status" value="1"/>
</dbReference>
<dbReference type="PROSITE" id="PS00092">
    <property type="entry name" value="N6_MTASE"/>
    <property type="match status" value="1"/>
</dbReference>
<gene>
    <name evidence="5" type="ORF">CLV78_102128</name>
</gene>
<dbReference type="InterPro" id="IPR002052">
    <property type="entry name" value="DNA_methylase_N6_adenine_CS"/>
</dbReference>
<reference evidence="5 6" key="1">
    <citation type="submission" date="2018-03" db="EMBL/GenBank/DDBJ databases">
        <title>Genomic Encyclopedia of Archaeal and Bacterial Type Strains, Phase II (KMG-II): from individual species to whole genera.</title>
        <authorList>
            <person name="Goeker M."/>
        </authorList>
    </citation>
    <scope>NUCLEOTIDE SEQUENCE [LARGE SCALE GENOMIC DNA]</scope>
    <source>
        <strain evidence="5 6">DSM 29328</strain>
    </source>
</reference>
<dbReference type="Gene3D" id="3.40.50.150">
    <property type="entry name" value="Vaccinia Virus protein VP39"/>
    <property type="match status" value="1"/>
</dbReference>
<dbReference type="GO" id="GO:0009307">
    <property type="term" value="P:DNA restriction-modification system"/>
    <property type="evidence" value="ECO:0007669"/>
    <property type="project" value="UniProtKB-KW"/>
</dbReference>
<dbReference type="Pfam" id="PF02384">
    <property type="entry name" value="N6_Mtase"/>
    <property type="match status" value="1"/>
</dbReference>
<comment type="similarity">
    <text evidence="1">Belongs to the N(4)/N(6)-methyltransferase family.</text>
</comment>
<dbReference type="GO" id="GO:0008170">
    <property type="term" value="F:N-methyltransferase activity"/>
    <property type="evidence" value="ECO:0007669"/>
    <property type="project" value="InterPro"/>
</dbReference>
<dbReference type="Pfam" id="PF13588">
    <property type="entry name" value="HSDR_N_2"/>
    <property type="match status" value="1"/>
</dbReference>
<dbReference type="EMBL" id="PVTD01000002">
    <property type="protein sequence ID" value="PRY24955.1"/>
    <property type="molecule type" value="Genomic_DNA"/>
</dbReference>
<evidence type="ECO:0000313" key="6">
    <source>
        <dbReference type="Proteomes" id="UP000239480"/>
    </source>
</evidence>
<name>A0A2T0RUT4_9RHOB</name>
<evidence type="ECO:0000256" key="1">
    <source>
        <dbReference type="ARBA" id="ARBA00006594"/>
    </source>
</evidence>
<dbReference type="InterPro" id="IPR029063">
    <property type="entry name" value="SAM-dependent_MTases_sf"/>
</dbReference>
<dbReference type="GO" id="GO:0032259">
    <property type="term" value="P:methylation"/>
    <property type="evidence" value="ECO:0007669"/>
    <property type="project" value="InterPro"/>
</dbReference>